<proteinExistence type="predicted"/>
<reference evidence="2 3" key="1">
    <citation type="journal article" date="2015" name="Parasit. Vectors">
        <title>Draft genome of the scabies mite.</title>
        <authorList>
            <person name="Rider S.D.Jr."/>
            <person name="Morgan M.S."/>
            <person name="Arlian L.G."/>
        </authorList>
    </citation>
    <scope>NUCLEOTIDE SEQUENCE [LARGE SCALE GENOMIC DNA]</scope>
    <source>
        <strain evidence="2">Arlian Lab</strain>
    </source>
</reference>
<accession>A0A131ZVE9</accession>
<sequence>MKFLKQVQQSLGILESSEDDAKINETYEVIEEIIDEDLPSLTDSSSPNIQSNLQNNGLRRRRSNIEHEMSKIPERKKIRIAQLHGVAGIDVPIKEIEKSASSFRVLHR</sequence>
<dbReference type="EMBL" id="JXLN01001357">
    <property type="protein sequence ID" value="KPM02255.1"/>
    <property type="molecule type" value="Genomic_DNA"/>
</dbReference>
<organism evidence="2 3">
    <name type="scientific">Sarcoptes scabiei</name>
    <name type="common">Itch mite</name>
    <name type="synonym">Acarus scabiei</name>
    <dbReference type="NCBI Taxonomy" id="52283"/>
    <lineage>
        <taxon>Eukaryota</taxon>
        <taxon>Metazoa</taxon>
        <taxon>Ecdysozoa</taxon>
        <taxon>Arthropoda</taxon>
        <taxon>Chelicerata</taxon>
        <taxon>Arachnida</taxon>
        <taxon>Acari</taxon>
        <taxon>Acariformes</taxon>
        <taxon>Sarcoptiformes</taxon>
        <taxon>Astigmata</taxon>
        <taxon>Psoroptidia</taxon>
        <taxon>Sarcoptoidea</taxon>
        <taxon>Sarcoptidae</taxon>
        <taxon>Sarcoptinae</taxon>
        <taxon>Sarcoptes</taxon>
    </lineage>
</organism>
<comment type="caution">
    <text evidence="2">The sequence shown here is derived from an EMBL/GenBank/DDBJ whole genome shotgun (WGS) entry which is preliminary data.</text>
</comment>
<name>A0A131ZVE9_SARSC</name>
<protein>
    <submittedName>
        <fullName evidence="2">Uncharacterized protein</fullName>
    </submittedName>
</protein>
<dbReference type="OrthoDB" id="10054666at2759"/>
<dbReference type="VEuPathDB" id="VectorBase:SSCA000947"/>
<evidence type="ECO:0000313" key="2">
    <source>
        <dbReference type="EMBL" id="KPM02255.1"/>
    </source>
</evidence>
<feature type="region of interest" description="Disordered" evidence="1">
    <location>
        <begin position="39"/>
        <end position="59"/>
    </location>
</feature>
<evidence type="ECO:0000313" key="3">
    <source>
        <dbReference type="Proteomes" id="UP000616769"/>
    </source>
</evidence>
<evidence type="ECO:0000256" key="1">
    <source>
        <dbReference type="SAM" id="MobiDB-lite"/>
    </source>
</evidence>
<dbReference type="AlphaFoldDB" id="A0A131ZVE9"/>
<gene>
    <name evidence="2" type="ORF">QR98_0006640</name>
</gene>
<dbReference type="Proteomes" id="UP000616769">
    <property type="component" value="Unassembled WGS sequence"/>
</dbReference>
<feature type="compositionally biased region" description="Polar residues" evidence="1">
    <location>
        <begin position="41"/>
        <end position="57"/>
    </location>
</feature>